<dbReference type="EMBL" id="CP022605">
    <property type="protein sequence ID" value="ASV87955.1"/>
    <property type="molecule type" value="Genomic_DNA"/>
</dbReference>
<dbReference type="KEGG" id="och:CES85_3229"/>
<protein>
    <submittedName>
        <fullName evidence="1">Uncharacterized protein</fullName>
    </submittedName>
</protein>
<name>A0A248UMJ7_9HYPH</name>
<reference evidence="1 2" key="1">
    <citation type="submission" date="2017-07" db="EMBL/GenBank/DDBJ databases">
        <title>Phylogenetic study on the rhizospheric bacterium Ochrobactrum sp. A44.</title>
        <authorList>
            <person name="Krzyzanowska D.M."/>
            <person name="Ossowicki A."/>
            <person name="Rajewska M."/>
            <person name="Maciag T."/>
            <person name="Kaczynski Z."/>
            <person name="Czerwicka M."/>
            <person name="Jafra S."/>
        </authorList>
    </citation>
    <scope>NUCLEOTIDE SEQUENCE [LARGE SCALE GENOMIC DNA]</scope>
    <source>
        <strain evidence="1 2">A44</strain>
        <plasmid evidence="1 2">unnamed1</plasmid>
    </source>
</reference>
<sequence>MSASPKFTPTRQAGKCSPVNVTIPKKLFTPDEANAFFKYLIQDDRAQSPSFSDTRIAIDSYGGAINNKCDTNNGFDP</sequence>
<gene>
    <name evidence="1" type="ORF">CES85_3229</name>
</gene>
<geneLocation type="plasmid" evidence="1 2">
    <name>unnamed1</name>
</geneLocation>
<organism evidence="1 2">
    <name type="scientific">Ochrobactrum quorumnocens</name>
    <dbReference type="NCBI Taxonomy" id="271865"/>
    <lineage>
        <taxon>Bacteria</taxon>
        <taxon>Pseudomonadati</taxon>
        <taxon>Pseudomonadota</taxon>
        <taxon>Alphaproteobacteria</taxon>
        <taxon>Hyphomicrobiales</taxon>
        <taxon>Brucellaceae</taxon>
        <taxon>Brucella/Ochrobactrum group</taxon>
        <taxon>Ochrobactrum</taxon>
    </lineage>
</organism>
<dbReference type="Gene3D" id="3.40.462.20">
    <property type="match status" value="1"/>
</dbReference>
<dbReference type="AlphaFoldDB" id="A0A248UMJ7"/>
<dbReference type="RefSeq" id="WP_095448388.1">
    <property type="nucleotide sequence ID" value="NZ_CP022605.1"/>
</dbReference>
<evidence type="ECO:0000313" key="2">
    <source>
        <dbReference type="Proteomes" id="UP000215256"/>
    </source>
</evidence>
<accession>A0A248UMJ7</accession>
<evidence type="ECO:0000313" key="1">
    <source>
        <dbReference type="EMBL" id="ASV87955.1"/>
    </source>
</evidence>
<keyword evidence="1" id="KW-0614">Plasmid</keyword>
<dbReference type="Proteomes" id="UP000215256">
    <property type="component" value="Plasmid unnamed1"/>
</dbReference>
<proteinExistence type="predicted"/>